<organism evidence="2 3">
    <name type="scientific">Solanum tuberosum</name>
    <name type="common">Potato</name>
    <dbReference type="NCBI Taxonomy" id="4113"/>
    <lineage>
        <taxon>Eukaryota</taxon>
        <taxon>Viridiplantae</taxon>
        <taxon>Streptophyta</taxon>
        <taxon>Embryophyta</taxon>
        <taxon>Tracheophyta</taxon>
        <taxon>Spermatophyta</taxon>
        <taxon>Magnoliopsida</taxon>
        <taxon>eudicotyledons</taxon>
        <taxon>Gunneridae</taxon>
        <taxon>Pentapetalae</taxon>
        <taxon>asterids</taxon>
        <taxon>lamiids</taxon>
        <taxon>Solanales</taxon>
        <taxon>Solanaceae</taxon>
        <taxon>Solanoideae</taxon>
        <taxon>Solaneae</taxon>
        <taxon>Solanum</taxon>
    </lineage>
</organism>
<accession>M1DHD2</accession>
<dbReference type="AlphaFoldDB" id="M1DHD2"/>
<feature type="region of interest" description="Disordered" evidence="1">
    <location>
        <begin position="85"/>
        <end position="114"/>
    </location>
</feature>
<keyword evidence="3" id="KW-1185">Reference proteome</keyword>
<reference evidence="3" key="1">
    <citation type="journal article" date="2011" name="Nature">
        <title>Genome sequence and analysis of the tuber crop potato.</title>
        <authorList>
            <consortium name="The Potato Genome Sequencing Consortium"/>
        </authorList>
    </citation>
    <scope>NUCLEOTIDE SEQUENCE [LARGE SCALE GENOMIC DNA]</scope>
    <source>
        <strain evidence="3">cv. DM1-3 516 R44</strain>
    </source>
</reference>
<dbReference type="EnsemblPlants" id="PGSC0003DMT400089067">
    <property type="protein sequence ID" value="PGSC0003DMT400089067"/>
    <property type="gene ID" value="PGSC0003DMG400038638"/>
</dbReference>
<proteinExistence type="predicted"/>
<evidence type="ECO:0000313" key="3">
    <source>
        <dbReference type="Proteomes" id="UP000011115"/>
    </source>
</evidence>
<protein>
    <recommendedName>
        <fullName evidence="4">Polyprotein protein</fullName>
    </recommendedName>
</protein>
<feature type="compositionally biased region" description="Basic and acidic residues" evidence="1">
    <location>
        <begin position="93"/>
        <end position="114"/>
    </location>
</feature>
<evidence type="ECO:0008006" key="4">
    <source>
        <dbReference type="Google" id="ProtNLM"/>
    </source>
</evidence>
<dbReference type="PaxDb" id="4113-PGSC0003DMT400089067"/>
<sequence length="114" mass="13170">MPTVIEMVIERVTTPLIDRVTRCEEMVELHGVRCDNLTVRLKAQEDTEGSSSLFNTMRGELNSLWADVNQLSWVVERVDVTEVIDDDDDKADDDLSKESDEDEMRERRISRVLN</sequence>
<evidence type="ECO:0000256" key="1">
    <source>
        <dbReference type="SAM" id="MobiDB-lite"/>
    </source>
</evidence>
<reference evidence="2" key="2">
    <citation type="submission" date="2015-06" db="UniProtKB">
        <authorList>
            <consortium name="EnsemblPlants"/>
        </authorList>
    </citation>
    <scope>IDENTIFICATION</scope>
    <source>
        <strain evidence="2">DM1-3 516 R44</strain>
    </source>
</reference>
<evidence type="ECO:0000313" key="2">
    <source>
        <dbReference type="EnsemblPlants" id="PGSC0003DMT400089067"/>
    </source>
</evidence>
<dbReference type="Gramene" id="PGSC0003DMT400089067">
    <property type="protein sequence ID" value="PGSC0003DMT400089067"/>
    <property type="gene ID" value="PGSC0003DMG400038638"/>
</dbReference>
<dbReference type="Proteomes" id="UP000011115">
    <property type="component" value="Unassembled WGS sequence"/>
</dbReference>
<name>M1DHD2_SOLTU</name>
<dbReference type="InParanoid" id="M1DHD2"/>
<dbReference type="HOGENOM" id="CLU_2125504_0_0_1"/>